<evidence type="ECO:0000259" key="1">
    <source>
        <dbReference type="Pfam" id="PF05860"/>
    </source>
</evidence>
<dbReference type="SUPFAM" id="SSF51126">
    <property type="entry name" value="Pectin lyase-like"/>
    <property type="match status" value="1"/>
</dbReference>
<name>A0A377M7V2_ENTCL</name>
<gene>
    <name evidence="2" type="primary">hpmA</name>
    <name evidence="2" type="ORF">NCTC10005_06840</name>
</gene>
<dbReference type="InterPro" id="IPR011050">
    <property type="entry name" value="Pectin_lyase_fold/virulence"/>
</dbReference>
<dbReference type="InterPro" id="IPR008638">
    <property type="entry name" value="FhaB/CdiA-like_TPS"/>
</dbReference>
<protein>
    <submittedName>
        <fullName evidence="2">Hemolysin</fullName>
    </submittedName>
</protein>
<evidence type="ECO:0000313" key="2">
    <source>
        <dbReference type="EMBL" id="STQ14003.1"/>
    </source>
</evidence>
<proteinExistence type="predicted"/>
<dbReference type="Proteomes" id="UP000255106">
    <property type="component" value="Unassembled WGS sequence"/>
</dbReference>
<reference evidence="2 3" key="1">
    <citation type="submission" date="2018-06" db="EMBL/GenBank/DDBJ databases">
        <authorList>
            <consortium name="Pathogen Informatics"/>
            <person name="Doyle S."/>
        </authorList>
    </citation>
    <scope>NUCLEOTIDE SEQUENCE [LARGE SCALE GENOMIC DNA]</scope>
    <source>
        <strain evidence="2 3">NCTC10005</strain>
    </source>
</reference>
<feature type="domain" description="Filamentous haemagglutinin FhaB/tRNA nuclease CdiA-like TPS" evidence="1">
    <location>
        <begin position="2"/>
        <end position="61"/>
    </location>
</feature>
<dbReference type="Pfam" id="PF05860">
    <property type="entry name" value="TPS"/>
    <property type="match status" value="1"/>
</dbReference>
<organism evidence="2 3">
    <name type="scientific">Enterobacter cloacae</name>
    <dbReference type="NCBI Taxonomy" id="550"/>
    <lineage>
        <taxon>Bacteria</taxon>
        <taxon>Pseudomonadati</taxon>
        <taxon>Pseudomonadota</taxon>
        <taxon>Gammaproteobacteria</taxon>
        <taxon>Enterobacterales</taxon>
        <taxon>Enterobacteriaceae</taxon>
        <taxon>Enterobacter</taxon>
        <taxon>Enterobacter cloacae complex</taxon>
    </lineage>
</organism>
<evidence type="ECO:0000313" key="3">
    <source>
        <dbReference type="Proteomes" id="UP000255106"/>
    </source>
</evidence>
<dbReference type="EMBL" id="UGJB01000004">
    <property type="protein sequence ID" value="STQ14003.1"/>
    <property type="molecule type" value="Genomic_DNA"/>
</dbReference>
<dbReference type="Gene3D" id="2.160.20.10">
    <property type="entry name" value="Single-stranded right-handed beta-helix, Pectin lyase-like"/>
    <property type="match status" value="1"/>
</dbReference>
<dbReference type="InterPro" id="IPR012334">
    <property type="entry name" value="Pectin_lyas_fold"/>
</dbReference>
<sequence length="67" mass="7098">MYDNLNVDKNGLIFNNSMTESNTVLAGKIQGNSNLTSGTAKVILNEVTSKNASAINGMMEVPAIKPI</sequence>
<accession>A0A377M7V2</accession>
<dbReference type="AlphaFoldDB" id="A0A377M7V2"/>